<feature type="signal peptide" evidence="4">
    <location>
        <begin position="1"/>
        <end position="25"/>
    </location>
</feature>
<keyword evidence="3" id="KW-0175">Coiled coil</keyword>
<dbReference type="PROSITE" id="PS51170">
    <property type="entry name" value="CW"/>
    <property type="match status" value="3"/>
</dbReference>
<dbReference type="Pfam" id="PF19085">
    <property type="entry name" value="Choline_bind_2"/>
    <property type="match status" value="1"/>
</dbReference>
<dbReference type="Pfam" id="PF19127">
    <property type="entry name" value="Choline_bind_3"/>
    <property type="match status" value="1"/>
</dbReference>
<evidence type="ECO:0000256" key="4">
    <source>
        <dbReference type="SAM" id="SignalP"/>
    </source>
</evidence>
<dbReference type="Gene3D" id="2.10.270.10">
    <property type="entry name" value="Cholin Binding"/>
    <property type="match status" value="2"/>
</dbReference>
<dbReference type="SUPFAM" id="SSF46997">
    <property type="entry name" value="Bacterial immunoglobulin/albumin-binding domains"/>
    <property type="match status" value="1"/>
</dbReference>
<evidence type="ECO:0000256" key="1">
    <source>
        <dbReference type="ARBA" id="ARBA00022737"/>
    </source>
</evidence>
<protein>
    <submittedName>
        <fullName evidence="6">GA module</fullName>
    </submittedName>
</protein>
<feature type="repeat" description="Cell wall-binding" evidence="2">
    <location>
        <begin position="350"/>
        <end position="369"/>
    </location>
</feature>
<feature type="repeat" description="Cell wall-binding" evidence="2">
    <location>
        <begin position="330"/>
        <end position="349"/>
    </location>
</feature>
<accession>A0ABR5TNT3</accession>
<evidence type="ECO:0000313" key="6">
    <source>
        <dbReference type="EMBL" id="KXB58954.1"/>
    </source>
</evidence>
<dbReference type="Gene3D" id="1.10.8.40">
    <property type="entry name" value="Albumin-binding domain"/>
    <property type="match status" value="1"/>
</dbReference>
<gene>
    <name evidence="6" type="ORF">HMPREF1871_00020</name>
</gene>
<dbReference type="Proteomes" id="UP000070467">
    <property type="component" value="Unassembled WGS sequence"/>
</dbReference>
<dbReference type="EMBL" id="LSDB01000001">
    <property type="protein sequence ID" value="KXB58954.1"/>
    <property type="molecule type" value="Genomic_DNA"/>
</dbReference>
<proteinExistence type="predicted"/>
<dbReference type="RefSeq" id="WP_066128263.1">
    <property type="nucleotide sequence ID" value="NZ_KQ959854.1"/>
</dbReference>
<keyword evidence="4" id="KW-0732">Signal</keyword>
<dbReference type="Pfam" id="PF01473">
    <property type="entry name" value="Choline_bind_1"/>
    <property type="match status" value="1"/>
</dbReference>
<comment type="caution">
    <text evidence="6">The sequence shown here is derived from an EMBL/GenBank/DDBJ whole genome shotgun (WGS) entry which is preliminary data.</text>
</comment>
<feature type="domain" description="GA-like" evidence="5">
    <location>
        <begin position="113"/>
        <end position="160"/>
    </location>
</feature>
<sequence length="388" mass="43721">MKNKLISSALGVAIVMSGVGFTAQAANYTDPTSPSFSEQVDKVLQDKKENSAAELAKKLKEAKDELKPIIEKKFKNAKQKAAVLADLEKLKTLEDVEKFKAGIEGSVTIAEHNDAQKLAEAKAEAKEFLKKHGVTKEQYFYKIDSAKDLQEVEKWKTEILNVFGTDDTVMQQFDALEIPNYDVYMKFKTDLEKATDLAQKQQTLKEIKFFLEVAKKEAADKGVSFADYLDAVATVWRNTPVTPETPSVVEGWVQDTTGWWYRNADGSYPASAWKLINGTWYYFNAGGYMLANTVTPDGYFVNADGAYQPAGWLQNTTGWWYQRANGTYPANEWEKVGDDWYHFDENGYMQTGWVEVNGTWYFLTESGAMAHDTYVGSYYVDGSGAWVK</sequence>
<evidence type="ECO:0000256" key="3">
    <source>
        <dbReference type="SAM" id="Coils"/>
    </source>
</evidence>
<dbReference type="SUPFAM" id="SSF69360">
    <property type="entry name" value="Cell wall binding repeat"/>
    <property type="match status" value="1"/>
</dbReference>
<dbReference type="Pfam" id="PF17573">
    <property type="entry name" value="GA-like"/>
    <property type="match status" value="1"/>
</dbReference>
<name>A0ABR5TNT3_9BACL</name>
<feature type="chain" id="PRO_5045910598" evidence="4">
    <location>
        <begin position="26"/>
        <end position="388"/>
    </location>
</feature>
<evidence type="ECO:0000259" key="5">
    <source>
        <dbReference type="Pfam" id="PF17573"/>
    </source>
</evidence>
<evidence type="ECO:0000256" key="2">
    <source>
        <dbReference type="PROSITE-ProRule" id="PRU00591"/>
    </source>
</evidence>
<evidence type="ECO:0000313" key="7">
    <source>
        <dbReference type="Proteomes" id="UP000070467"/>
    </source>
</evidence>
<reference evidence="6 7" key="1">
    <citation type="submission" date="2016-01" db="EMBL/GenBank/DDBJ databases">
        <authorList>
            <person name="Mitreva M."/>
            <person name="Pepin K.H."/>
            <person name="Mihindukulasuriya K.A."/>
            <person name="Fulton R."/>
            <person name="Fronick C."/>
            <person name="O'Laughlin M."/>
            <person name="Miner T."/>
            <person name="Herter B."/>
            <person name="Rosa B.A."/>
            <person name="Cordes M."/>
            <person name="Tomlinson C."/>
            <person name="Wollam A."/>
            <person name="Palsikar V.B."/>
            <person name="Mardis E.R."/>
            <person name="Wilson R.K."/>
        </authorList>
    </citation>
    <scope>NUCLEOTIDE SEQUENCE [LARGE SCALE GENOMIC DNA]</scope>
    <source>
        <strain evidence="6 7">KA00071</strain>
    </source>
</reference>
<keyword evidence="1" id="KW-0677">Repeat</keyword>
<feature type="repeat" description="Cell wall-binding" evidence="2">
    <location>
        <begin position="270"/>
        <end position="289"/>
    </location>
</feature>
<organism evidence="6 7">
    <name type="scientific">Gemelliphila asaccharolytica</name>
    <dbReference type="NCBI Taxonomy" id="502393"/>
    <lineage>
        <taxon>Bacteria</taxon>
        <taxon>Bacillati</taxon>
        <taxon>Bacillota</taxon>
        <taxon>Bacilli</taxon>
        <taxon>Bacillales</taxon>
        <taxon>Gemellaceae</taxon>
        <taxon>Gemelliphila</taxon>
    </lineage>
</organism>
<dbReference type="InterPro" id="IPR035152">
    <property type="entry name" value="GA-like"/>
</dbReference>
<feature type="coiled-coil region" evidence="3">
    <location>
        <begin position="45"/>
        <end position="72"/>
    </location>
</feature>
<dbReference type="InterPro" id="IPR018337">
    <property type="entry name" value="Cell_wall/Cho-bd_repeat"/>
</dbReference>
<dbReference type="InterPro" id="IPR009063">
    <property type="entry name" value="Ig/albumin-bd_sf"/>
</dbReference>
<keyword evidence="7" id="KW-1185">Reference proteome</keyword>